<feature type="compositionally biased region" description="Basic and acidic residues" evidence="1">
    <location>
        <begin position="58"/>
        <end position="87"/>
    </location>
</feature>
<feature type="compositionally biased region" description="Basic and acidic residues" evidence="1">
    <location>
        <begin position="1"/>
        <end position="50"/>
    </location>
</feature>
<reference evidence="2" key="1">
    <citation type="submission" date="2014-12" db="EMBL/GenBank/DDBJ databases">
        <title>Insight into the proteome of Arion vulgaris.</title>
        <authorList>
            <person name="Aradska J."/>
            <person name="Bulat T."/>
            <person name="Smidak R."/>
            <person name="Sarate P."/>
            <person name="Gangsoo J."/>
            <person name="Sialana F."/>
            <person name="Bilban M."/>
            <person name="Lubec G."/>
        </authorList>
    </citation>
    <scope>NUCLEOTIDE SEQUENCE</scope>
    <source>
        <tissue evidence="2">Skin</tissue>
    </source>
</reference>
<evidence type="ECO:0000256" key="1">
    <source>
        <dbReference type="SAM" id="MobiDB-lite"/>
    </source>
</evidence>
<feature type="region of interest" description="Disordered" evidence="1">
    <location>
        <begin position="1"/>
        <end position="102"/>
    </location>
</feature>
<organism evidence="2">
    <name type="scientific">Arion vulgaris</name>
    <dbReference type="NCBI Taxonomy" id="1028688"/>
    <lineage>
        <taxon>Eukaryota</taxon>
        <taxon>Metazoa</taxon>
        <taxon>Spiralia</taxon>
        <taxon>Lophotrochozoa</taxon>
        <taxon>Mollusca</taxon>
        <taxon>Gastropoda</taxon>
        <taxon>Heterobranchia</taxon>
        <taxon>Euthyneura</taxon>
        <taxon>Panpulmonata</taxon>
        <taxon>Eupulmonata</taxon>
        <taxon>Stylommatophora</taxon>
        <taxon>Helicina</taxon>
        <taxon>Arionoidea</taxon>
        <taxon>Arionidae</taxon>
        <taxon>Arion</taxon>
    </lineage>
</organism>
<dbReference type="EMBL" id="HACG01009559">
    <property type="protein sequence ID" value="CEK56424.1"/>
    <property type="molecule type" value="Transcribed_RNA"/>
</dbReference>
<name>A0A0B6YJS8_9EUPU</name>
<sequence length="102" mass="12168">EKRSNVKDEKRLNVKDEKVLNVKDEMRSNAKDEKRSNVKDEKRSNVKETVKSLVQKAYPKERERRRYSSSDDELVHKMPSGKHYETLHKRKSYTNEPPLLPE</sequence>
<protein>
    <submittedName>
        <fullName evidence="2">Uncharacterized protein</fullName>
    </submittedName>
</protein>
<feature type="non-terminal residue" evidence="2">
    <location>
        <position position="1"/>
    </location>
</feature>
<dbReference type="AlphaFoldDB" id="A0A0B6YJS8"/>
<proteinExistence type="predicted"/>
<gene>
    <name evidence="2" type="primary">ORF27619</name>
</gene>
<accession>A0A0B6YJS8</accession>
<feature type="non-terminal residue" evidence="2">
    <location>
        <position position="102"/>
    </location>
</feature>
<evidence type="ECO:0000313" key="2">
    <source>
        <dbReference type="EMBL" id="CEK56424.1"/>
    </source>
</evidence>